<organism evidence="1 2">
    <name type="scientific">Caenorhabditis japonica</name>
    <dbReference type="NCBI Taxonomy" id="281687"/>
    <lineage>
        <taxon>Eukaryota</taxon>
        <taxon>Metazoa</taxon>
        <taxon>Ecdysozoa</taxon>
        <taxon>Nematoda</taxon>
        <taxon>Chromadorea</taxon>
        <taxon>Rhabditida</taxon>
        <taxon>Rhabditina</taxon>
        <taxon>Rhabditomorpha</taxon>
        <taxon>Rhabditoidea</taxon>
        <taxon>Rhabditidae</taxon>
        <taxon>Peloderinae</taxon>
        <taxon>Caenorhabditis</taxon>
    </lineage>
</organism>
<evidence type="ECO:0000313" key="1">
    <source>
        <dbReference type="EnsemblMetazoa" id="CJA32074.1"/>
    </source>
</evidence>
<name>A0A8R1EBR4_CAEJA</name>
<proteinExistence type="predicted"/>
<accession>A0A8R1EBR4</accession>
<evidence type="ECO:0000313" key="2">
    <source>
        <dbReference type="Proteomes" id="UP000005237"/>
    </source>
</evidence>
<keyword evidence="2" id="KW-1185">Reference proteome</keyword>
<dbReference type="Proteomes" id="UP000005237">
    <property type="component" value="Unassembled WGS sequence"/>
</dbReference>
<reference evidence="1" key="2">
    <citation type="submission" date="2022-06" db="UniProtKB">
        <authorList>
            <consortium name="EnsemblMetazoa"/>
        </authorList>
    </citation>
    <scope>IDENTIFICATION</scope>
    <source>
        <strain evidence="1">DF5081</strain>
    </source>
</reference>
<reference evidence="2" key="1">
    <citation type="submission" date="2010-08" db="EMBL/GenBank/DDBJ databases">
        <authorList>
            <consortium name="Caenorhabditis japonica Sequencing Consortium"/>
            <person name="Wilson R.K."/>
        </authorList>
    </citation>
    <scope>NUCLEOTIDE SEQUENCE [LARGE SCALE GENOMIC DNA]</scope>
    <source>
        <strain evidence="2">DF5081</strain>
    </source>
</reference>
<protein>
    <submittedName>
        <fullName evidence="1">Uncharacterized protein</fullName>
    </submittedName>
</protein>
<dbReference type="EnsemblMetazoa" id="CJA32074.1">
    <property type="protein sequence ID" value="CJA32074.1"/>
    <property type="gene ID" value="WBGene00207921"/>
</dbReference>
<sequence>MLEYYYTIRVNLKSLKKYYVNGVGSNPAAFSPDTRTCAGRTRHMIHRTTNAFEVFMESNAKDRTAGLRNSKKRSGVLTVTQRL</sequence>
<dbReference type="AlphaFoldDB" id="A0A8R1EBR4"/>